<comment type="function">
    <text evidence="12">Catalyzes the phosphorylation of ribose at O-5 in a reaction requiring ATP and magnesium. The resulting D-ribose-5-phosphate can then be used either for sythesis of nucleotides, histidine, and tryptophan, or as a component of the pentose phosphate pathway.</text>
</comment>
<dbReference type="InterPro" id="IPR002139">
    <property type="entry name" value="Ribo/fructo_kinase"/>
</dbReference>
<dbReference type="SUPFAM" id="SSF53613">
    <property type="entry name" value="Ribokinase-like"/>
    <property type="match status" value="1"/>
</dbReference>
<evidence type="ECO:0000259" key="15">
    <source>
        <dbReference type="Pfam" id="PF00294"/>
    </source>
</evidence>
<evidence type="ECO:0000256" key="11">
    <source>
        <dbReference type="ARBA" id="ARBA00023277"/>
    </source>
</evidence>
<comment type="similarity">
    <text evidence="12">Belongs to the carbohydrate kinase PfkB family. Ribokinase subfamily.</text>
</comment>
<dbReference type="Proteomes" id="UP001485043">
    <property type="component" value="Unassembled WGS sequence"/>
</dbReference>
<feature type="binding site" evidence="12">
    <location>
        <position position="801"/>
    </location>
    <ligand>
        <name>K(+)</name>
        <dbReference type="ChEBI" id="CHEBI:29103"/>
    </ligand>
</feature>
<comment type="subcellular location">
    <subcellularLocation>
        <location evidence="12">Cytoplasm</location>
    </subcellularLocation>
    <subcellularLocation>
        <location evidence="12">Nucleus</location>
    </subcellularLocation>
</comment>
<dbReference type="PROSITE" id="PS00584">
    <property type="entry name" value="PFKB_KINASES_2"/>
    <property type="match status" value="1"/>
</dbReference>
<dbReference type="GO" id="GO:0005737">
    <property type="term" value="C:cytoplasm"/>
    <property type="evidence" value="ECO:0007669"/>
    <property type="project" value="UniProtKB-SubCell"/>
</dbReference>
<feature type="region of interest" description="Disordered" evidence="13">
    <location>
        <begin position="408"/>
        <end position="458"/>
    </location>
</feature>
<evidence type="ECO:0000313" key="17">
    <source>
        <dbReference type="Proteomes" id="UP001485043"/>
    </source>
</evidence>
<evidence type="ECO:0000256" key="13">
    <source>
        <dbReference type="SAM" id="MobiDB-lite"/>
    </source>
</evidence>
<evidence type="ECO:0000313" key="16">
    <source>
        <dbReference type="EMBL" id="KAK9868378.1"/>
    </source>
</evidence>
<dbReference type="GO" id="GO:0019303">
    <property type="term" value="P:D-ribose catabolic process"/>
    <property type="evidence" value="ECO:0007669"/>
    <property type="project" value="UniProtKB-UniRule"/>
</dbReference>
<keyword evidence="17" id="KW-1185">Reference proteome</keyword>
<keyword evidence="12" id="KW-0539">Nucleus</keyword>
<evidence type="ECO:0000256" key="1">
    <source>
        <dbReference type="ARBA" id="ARBA00005380"/>
    </source>
</evidence>
<evidence type="ECO:0000256" key="5">
    <source>
        <dbReference type="ARBA" id="ARBA00022723"/>
    </source>
</evidence>
<dbReference type="Pfam" id="PF00294">
    <property type="entry name" value="PfkB"/>
    <property type="match status" value="1"/>
</dbReference>
<keyword evidence="12" id="KW-0963">Cytoplasm</keyword>
<evidence type="ECO:0000256" key="10">
    <source>
        <dbReference type="ARBA" id="ARBA00022958"/>
    </source>
</evidence>
<evidence type="ECO:0000256" key="2">
    <source>
        <dbReference type="ARBA" id="ARBA00012035"/>
    </source>
</evidence>
<keyword evidence="9 12" id="KW-0460">Magnesium</keyword>
<dbReference type="InterPro" id="IPR002173">
    <property type="entry name" value="Carboh/pur_kinase_PfkB_CS"/>
</dbReference>
<dbReference type="GO" id="GO:0004747">
    <property type="term" value="F:ribokinase activity"/>
    <property type="evidence" value="ECO:0007669"/>
    <property type="project" value="UniProtKB-UniRule"/>
</dbReference>
<reference evidence="16 17" key="1">
    <citation type="journal article" date="2024" name="Nat. Commun.">
        <title>Phylogenomics reveals the evolutionary origins of lichenization in chlorophyte algae.</title>
        <authorList>
            <person name="Puginier C."/>
            <person name="Libourel C."/>
            <person name="Otte J."/>
            <person name="Skaloud P."/>
            <person name="Haon M."/>
            <person name="Grisel S."/>
            <person name="Petersen M."/>
            <person name="Berrin J.G."/>
            <person name="Delaux P.M."/>
            <person name="Dal Grande F."/>
            <person name="Keller J."/>
        </authorList>
    </citation>
    <scope>NUCLEOTIDE SEQUENCE [LARGE SCALE GENOMIC DNA]</scope>
    <source>
        <strain evidence="16 17">SAG 2523</strain>
    </source>
</reference>
<keyword evidence="10 12" id="KW-0630">Potassium</keyword>
<dbReference type="HAMAP" id="MF_01987">
    <property type="entry name" value="Ribokinase"/>
    <property type="match status" value="1"/>
</dbReference>
<feature type="binding site" evidence="12">
    <location>
        <position position="648"/>
    </location>
    <ligand>
        <name>substrate</name>
    </ligand>
</feature>
<evidence type="ECO:0000256" key="9">
    <source>
        <dbReference type="ARBA" id="ARBA00022842"/>
    </source>
</evidence>
<dbReference type="CDD" id="cd01174">
    <property type="entry name" value="ribokinase"/>
    <property type="match status" value="1"/>
</dbReference>
<comment type="pathway">
    <text evidence="12">Carbohydrate metabolism; D-ribose degradation; D-ribose 5-phosphate from beta-D-ribopyranose: step 2/2.</text>
</comment>
<dbReference type="AlphaFoldDB" id="A0AAW1THX5"/>
<comment type="activity regulation">
    <text evidence="12">Activated by a monovalent cation that binds near, but not in, the active site. The most likely occupant of the site in vivo is potassium. Ion binding induces a conformational change that may alter substrate affinity.</text>
</comment>
<dbReference type="PANTHER" id="PTHR10584:SF166">
    <property type="entry name" value="RIBOKINASE"/>
    <property type="match status" value="1"/>
</dbReference>
<keyword evidence="4 12" id="KW-0808">Transferase</keyword>
<comment type="similarity">
    <text evidence="1">Belongs to the carbohydrate kinase pfkB family.</text>
</comment>
<evidence type="ECO:0000256" key="12">
    <source>
        <dbReference type="HAMAP-Rule" id="MF_03215"/>
    </source>
</evidence>
<dbReference type="PRINTS" id="PR00990">
    <property type="entry name" value="RIBOKINASE"/>
</dbReference>
<feature type="region of interest" description="Disordered" evidence="13">
    <location>
        <begin position="267"/>
        <end position="308"/>
    </location>
</feature>
<evidence type="ECO:0000256" key="14">
    <source>
        <dbReference type="SAM" id="SignalP"/>
    </source>
</evidence>
<feature type="compositionally biased region" description="Pro residues" evidence="13">
    <location>
        <begin position="290"/>
        <end position="303"/>
    </location>
</feature>
<feature type="binding site" evidence="12">
    <location>
        <position position="795"/>
    </location>
    <ligand>
        <name>K(+)</name>
        <dbReference type="ChEBI" id="CHEBI:29103"/>
    </ligand>
</feature>
<feature type="chain" id="PRO_5043351556" description="Ribokinase" evidence="14">
    <location>
        <begin position="28"/>
        <end position="818"/>
    </location>
</feature>
<dbReference type="GO" id="GO:0005634">
    <property type="term" value="C:nucleus"/>
    <property type="evidence" value="ECO:0007669"/>
    <property type="project" value="UniProtKB-SubCell"/>
</dbReference>
<evidence type="ECO:0000256" key="3">
    <source>
        <dbReference type="ARBA" id="ARBA00016943"/>
    </source>
</evidence>
<feature type="binding site" evidence="12">
    <location>
        <begin position="761"/>
        <end position="762"/>
    </location>
    <ligand>
        <name>ATP</name>
        <dbReference type="ChEBI" id="CHEBI:30616"/>
    </ligand>
</feature>
<dbReference type="InterPro" id="IPR011611">
    <property type="entry name" value="PfkB_dom"/>
</dbReference>
<feature type="binding site" evidence="12">
    <location>
        <position position="792"/>
    </location>
    <ligand>
        <name>K(+)</name>
        <dbReference type="ChEBI" id="CHEBI:29103"/>
    </ligand>
</feature>
<feature type="binding site" evidence="12">
    <location>
        <position position="797"/>
    </location>
    <ligand>
        <name>K(+)</name>
        <dbReference type="ChEBI" id="CHEBI:29103"/>
    </ligand>
</feature>
<dbReference type="Gene3D" id="3.40.1190.20">
    <property type="match status" value="1"/>
</dbReference>
<comment type="cofactor">
    <cofactor evidence="12">
        <name>Mg(2+)</name>
        <dbReference type="ChEBI" id="CHEBI:18420"/>
    </cofactor>
    <text evidence="12">Requires a divalent cation, most likely magnesium in vivo, as an electrophilic catalyst to aid phosphoryl group transfer. It is the chelate of the metal and the nucleotide that is the actual substrate.</text>
</comment>
<comment type="subunit">
    <text evidence="12">Homodimer.</text>
</comment>
<keyword evidence="5 12" id="KW-0479">Metal-binding</keyword>
<feature type="binding site" evidence="12">
    <location>
        <position position="762"/>
    </location>
    <ligand>
        <name>substrate</name>
    </ligand>
</feature>
<feature type="binding site" evidence="12">
    <location>
        <position position="758"/>
    </location>
    <ligand>
        <name>K(+)</name>
        <dbReference type="ChEBI" id="CHEBI:29103"/>
    </ligand>
</feature>
<organism evidence="16 17">
    <name type="scientific">Apatococcus fuscideae</name>
    <dbReference type="NCBI Taxonomy" id="2026836"/>
    <lineage>
        <taxon>Eukaryota</taxon>
        <taxon>Viridiplantae</taxon>
        <taxon>Chlorophyta</taxon>
        <taxon>core chlorophytes</taxon>
        <taxon>Trebouxiophyceae</taxon>
        <taxon>Chlorellales</taxon>
        <taxon>Chlorellaceae</taxon>
        <taxon>Apatococcus</taxon>
    </lineage>
</organism>
<feature type="binding site" evidence="12">
    <location>
        <begin position="549"/>
        <end position="553"/>
    </location>
    <ligand>
        <name>substrate</name>
    </ligand>
</feature>
<keyword evidence="14" id="KW-0732">Signal</keyword>
<evidence type="ECO:0000256" key="7">
    <source>
        <dbReference type="ARBA" id="ARBA00022777"/>
    </source>
</evidence>
<dbReference type="PANTHER" id="PTHR10584">
    <property type="entry name" value="SUGAR KINASE"/>
    <property type="match status" value="1"/>
</dbReference>
<comment type="caution">
    <text evidence="12">Lacks conserved residue(s) required for the propagation of feature annotation.</text>
</comment>
<feature type="active site" description="Proton acceptor" evidence="12">
    <location>
        <position position="762"/>
    </location>
</feature>
<name>A0AAW1THX5_9CHLO</name>
<sequence>MTRSILNQVMLALVAAMLFANVLRVAGDTCGGQTYDRSSYICTYVPGPGQNPEEGNEPLLCPIGDPCPQNTGTGSSGYGCFPANSAGPYGAVRPQFHSQKNTSKSRTFSPLARVKKFPPAVPPWFAALLRGLAVSPLTVQVAKLAQFLYLMVTSAKAPGAKQLRRAPLSMSPPRVQTGIKPTHKPTAAFLASAISMQHHTGRTGSPFEKRETTAPGRRSILKVQGKTPATQAEDAVHAAFADANTYVAAFHRAAAIMAAQGYIDISDDNESPPPRRAHKRSHADVFTTPTGPPPTELAAPPRPQKSQRMLQYSGCPSEHMSRAATLPREALYYGQSANNAAPAAPDSRPIPGGAPLRATPGYGQPACTVRPSASGKGRPLEPAAMGELPLVWDHLAAIMRDQQLVAAKERSGQAAGRQMRQPAHVQAGSHGQRPGGAGHAGPSAQRADASLPGPSKPNWAAEYDSVNIFGELPCDKNMEDTALVLEAHALYEARQGRPTGVPKGLGKALHALPQGSPSGENLCHETKVDRLPDPGETMSAKTMATFPGGKGSNQAAAAGRLGHPTYMLGQVGTDANANLLREFLQDSGVQLDYLREIEGPTGSAIILLQPSGENSIIIIGGANMSGWKITDDAQQLLRTAGGLLLQREIPEEVNAEAAQVAYEAGVQVTLDCGGIEGPVTPELLHSVSIISPNETELARLTGMPVDDREQVEAAAQKLRKQGVEQVLVKLGSEGSLLVRAEGTLYQPIVKADKVVDTTGAGDCYTAAFAVAQLQGKSPEDALRFAATAASICITRKGAGSSMPTEQELREHPASSADS</sequence>
<comment type="caution">
    <text evidence="16">The sequence shown here is derived from an EMBL/GenBank/DDBJ whole genome shotgun (WGS) entry which is preliminary data.</text>
</comment>
<feature type="domain" description="Carbohydrate kinase PfkB" evidence="15">
    <location>
        <begin position="529"/>
        <end position="804"/>
    </location>
</feature>
<comment type="catalytic activity">
    <reaction evidence="12">
        <text>D-ribose + ATP = D-ribose 5-phosphate + ADP + H(+)</text>
        <dbReference type="Rhea" id="RHEA:13697"/>
        <dbReference type="ChEBI" id="CHEBI:15378"/>
        <dbReference type="ChEBI" id="CHEBI:30616"/>
        <dbReference type="ChEBI" id="CHEBI:47013"/>
        <dbReference type="ChEBI" id="CHEBI:78346"/>
        <dbReference type="ChEBI" id="CHEBI:456216"/>
        <dbReference type="EC" id="2.7.1.15"/>
    </reaction>
</comment>
<evidence type="ECO:0000256" key="6">
    <source>
        <dbReference type="ARBA" id="ARBA00022741"/>
    </source>
</evidence>
<dbReference type="EC" id="2.7.1.15" evidence="2 12"/>
<evidence type="ECO:0000256" key="4">
    <source>
        <dbReference type="ARBA" id="ARBA00022679"/>
    </source>
</evidence>
<keyword evidence="6 12" id="KW-0547">Nucleotide-binding</keyword>
<accession>A0AAW1THX5</accession>
<proteinExistence type="inferred from homology"/>
<keyword evidence="7 12" id="KW-0418">Kinase</keyword>
<keyword evidence="11 12" id="KW-0119">Carbohydrate metabolism</keyword>
<dbReference type="InterPro" id="IPR029056">
    <property type="entry name" value="Ribokinase-like"/>
</dbReference>
<keyword evidence="8 12" id="KW-0067">ATP-binding</keyword>
<protein>
    <recommendedName>
        <fullName evidence="3 12">Ribokinase</fullName>
        <shortName evidence="12">RK</shortName>
        <ecNumber evidence="2 12">2.7.1.15</ecNumber>
    </recommendedName>
</protein>
<feature type="region of interest" description="Disordered" evidence="13">
    <location>
        <begin position="797"/>
        <end position="818"/>
    </location>
</feature>
<dbReference type="InterPro" id="IPR011877">
    <property type="entry name" value="Ribokinase"/>
</dbReference>
<feature type="binding site" evidence="12">
    <location>
        <position position="756"/>
    </location>
    <ligand>
        <name>K(+)</name>
        <dbReference type="ChEBI" id="CHEBI:29103"/>
    </ligand>
</feature>
<dbReference type="GO" id="GO:0005524">
    <property type="term" value="F:ATP binding"/>
    <property type="evidence" value="ECO:0007669"/>
    <property type="project" value="UniProtKB-UniRule"/>
</dbReference>
<dbReference type="GO" id="GO:0046872">
    <property type="term" value="F:metal ion binding"/>
    <property type="evidence" value="ECO:0007669"/>
    <property type="project" value="UniProtKB-KW"/>
</dbReference>
<feature type="binding site" evidence="12">
    <location>
        <position position="693"/>
    </location>
    <ligand>
        <name>ATP</name>
        <dbReference type="ChEBI" id="CHEBI:30616"/>
    </ligand>
</feature>
<dbReference type="EMBL" id="JALJOV010000032">
    <property type="protein sequence ID" value="KAK9868378.1"/>
    <property type="molecule type" value="Genomic_DNA"/>
</dbReference>
<feature type="signal peptide" evidence="14">
    <location>
        <begin position="1"/>
        <end position="27"/>
    </location>
</feature>
<evidence type="ECO:0000256" key="8">
    <source>
        <dbReference type="ARBA" id="ARBA00022840"/>
    </source>
</evidence>
<gene>
    <name evidence="16" type="ORF">WJX84_011401</name>
</gene>
<feature type="binding site" evidence="12">
    <location>
        <begin position="729"/>
        <end position="734"/>
    </location>
    <ligand>
        <name>ATP</name>
        <dbReference type="ChEBI" id="CHEBI:30616"/>
    </ligand>
</feature>